<dbReference type="InterPro" id="IPR053134">
    <property type="entry name" value="RNA-dir_DNA_polymerase"/>
</dbReference>
<dbReference type="SUPFAM" id="SSF56672">
    <property type="entry name" value="DNA/RNA polymerases"/>
    <property type="match status" value="1"/>
</dbReference>
<sequence length="278" mass="31248">MVLTVASRTTLFGVGDTGFHDDSSHGLIYPTVWVANFVDRVRRGDFQLCGSLCFVTPYMAMRFDVSPDVLLDLYSVSTPNDLMNRVFRQYLEMFVILFIDDILIYSRSEDDHANHLRILLQGIEVDPKKKDAVKGWLRPYPLRIFEVPWAWLVIVKDRGGAKTCQEGNKRTLDASPTRSVSPTYLAKSYRAIGEKTRNKDENYSTGASPIMSLGSAGAIRLPPTVENAVFHVTSIMLQLLQMKGLFGGPAHEDPHDHIQDFVDVCGPFSFKNITQESV</sequence>
<dbReference type="InterPro" id="IPR043502">
    <property type="entry name" value="DNA/RNA_pol_sf"/>
</dbReference>
<dbReference type="PANTHER" id="PTHR24559:SF444">
    <property type="entry name" value="REVERSE TRANSCRIPTASE DOMAIN-CONTAINING PROTEIN"/>
    <property type="match status" value="1"/>
</dbReference>
<dbReference type="Proteomes" id="UP001234989">
    <property type="component" value="Chromosome 9"/>
</dbReference>
<proteinExistence type="predicted"/>
<accession>A0AAF0UFQ3</accession>
<dbReference type="Gene3D" id="3.30.70.270">
    <property type="match status" value="1"/>
</dbReference>
<dbReference type="AlphaFoldDB" id="A0AAF0UFQ3"/>
<keyword evidence="2" id="KW-1185">Reference proteome</keyword>
<dbReference type="EMBL" id="CP133620">
    <property type="protein sequence ID" value="WMV45353.1"/>
    <property type="molecule type" value="Genomic_DNA"/>
</dbReference>
<name>A0AAF0UFQ3_SOLVR</name>
<dbReference type="PANTHER" id="PTHR24559">
    <property type="entry name" value="TRANSPOSON TY3-I GAG-POL POLYPROTEIN"/>
    <property type="match status" value="1"/>
</dbReference>
<evidence type="ECO:0000313" key="1">
    <source>
        <dbReference type="EMBL" id="WMV45353.1"/>
    </source>
</evidence>
<dbReference type="InterPro" id="IPR043128">
    <property type="entry name" value="Rev_trsase/Diguanyl_cyclase"/>
</dbReference>
<organism evidence="1 2">
    <name type="scientific">Solanum verrucosum</name>
    <dbReference type="NCBI Taxonomy" id="315347"/>
    <lineage>
        <taxon>Eukaryota</taxon>
        <taxon>Viridiplantae</taxon>
        <taxon>Streptophyta</taxon>
        <taxon>Embryophyta</taxon>
        <taxon>Tracheophyta</taxon>
        <taxon>Spermatophyta</taxon>
        <taxon>Magnoliopsida</taxon>
        <taxon>eudicotyledons</taxon>
        <taxon>Gunneridae</taxon>
        <taxon>Pentapetalae</taxon>
        <taxon>asterids</taxon>
        <taxon>lamiids</taxon>
        <taxon>Solanales</taxon>
        <taxon>Solanaceae</taxon>
        <taxon>Solanoideae</taxon>
        <taxon>Solaneae</taxon>
        <taxon>Solanum</taxon>
    </lineage>
</organism>
<evidence type="ECO:0000313" key="2">
    <source>
        <dbReference type="Proteomes" id="UP001234989"/>
    </source>
</evidence>
<gene>
    <name evidence="1" type="ORF">MTR67_038738</name>
</gene>
<evidence type="ECO:0008006" key="3">
    <source>
        <dbReference type="Google" id="ProtNLM"/>
    </source>
</evidence>
<protein>
    <recommendedName>
        <fullName evidence="3">Reverse transcriptase</fullName>
    </recommendedName>
</protein>
<reference evidence="1" key="1">
    <citation type="submission" date="2023-08" db="EMBL/GenBank/DDBJ databases">
        <title>A de novo genome assembly of Solanum verrucosum Schlechtendal, a Mexican diploid species geographically isolated from the other diploid A-genome species in potato relatives.</title>
        <authorList>
            <person name="Hosaka K."/>
        </authorList>
    </citation>
    <scope>NUCLEOTIDE SEQUENCE</scope>
    <source>
        <tissue evidence="1">Young leaves</tissue>
    </source>
</reference>